<evidence type="ECO:0000259" key="2">
    <source>
        <dbReference type="Pfam" id="PF00899"/>
    </source>
</evidence>
<dbReference type="GO" id="GO:0016779">
    <property type="term" value="F:nucleotidyltransferase activity"/>
    <property type="evidence" value="ECO:0007669"/>
    <property type="project" value="TreeGrafter"/>
</dbReference>
<feature type="domain" description="THIF-type NAD/FAD binding fold" evidence="2">
    <location>
        <begin position="4"/>
        <end position="228"/>
    </location>
</feature>
<evidence type="ECO:0000313" key="3">
    <source>
        <dbReference type="EMBL" id="EXY74084.1"/>
    </source>
</evidence>
<dbReference type="Gene3D" id="3.40.50.720">
    <property type="entry name" value="NAD(P)-binding Rossmann-like Domain"/>
    <property type="match status" value="1"/>
</dbReference>
<comment type="caution">
    <text evidence="3">The sequence shown here is derived from an EMBL/GenBank/DDBJ whole genome shotgun (WGS) entry which is preliminary data.</text>
</comment>
<dbReference type="SUPFAM" id="SSF69572">
    <property type="entry name" value="Activating enzymes of the ubiquitin-like proteins"/>
    <property type="match status" value="1"/>
</dbReference>
<dbReference type="InterPro" id="IPR045886">
    <property type="entry name" value="ThiF/MoeB/HesA"/>
</dbReference>
<dbReference type="RefSeq" id="WP_005788057.1">
    <property type="nucleotide sequence ID" value="NZ_JGCY01000322.1"/>
</dbReference>
<dbReference type="Proteomes" id="UP000020529">
    <property type="component" value="Unassembled WGS sequence"/>
</dbReference>
<organism evidence="3 4">
    <name type="scientific">Bacteroides fragilis str. 3988T(B)14</name>
    <dbReference type="NCBI Taxonomy" id="1339315"/>
    <lineage>
        <taxon>Bacteria</taxon>
        <taxon>Pseudomonadati</taxon>
        <taxon>Bacteroidota</taxon>
        <taxon>Bacteroidia</taxon>
        <taxon>Bacteroidales</taxon>
        <taxon>Bacteroidaceae</taxon>
        <taxon>Bacteroides</taxon>
    </lineage>
</organism>
<dbReference type="FunFam" id="3.40.50.720:FF:000080">
    <property type="entry name" value="Thiazole biosynthesis adenylyltransferase ThiF"/>
    <property type="match status" value="1"/>
</dbReference>
<evidence type="ECO:0000313" key="4">
    <source>
        <dbReference type="Proteomes" id="UP000020529"/>
    </source>
</evidence>
<proteinExistence type="inferred from homology"/>
<dbReference type="PATRIC" id="fig|1339315.3.peg.2854"/>
<evidence type="ECO:0000256" key="1">
    <source>
        <dbReference type="ARBA" id="ARBA00009919"/>
    </source>
</evidence>
<dbReference type="GO" id="GO:0005829">
    <property type="term" value="C:cytosol"/>
    <property type="evidence" value="ECO:0007669"/>
    <property type="project" value="TreeGrafter"/>
</dbReference>
<dbReference type="InterPro" id="IPR035985">
    <property type="entry name" value="Ubiquitin-activating_enz"/>
</dbReference>
<protein>
    <submittedName>
        <fullName evidence="3">ThiF family protein</fullName>
    </submittedName>
</protein>
<comment type="similarity">
    <text evidence="1">Belongs to the HesA/MoeB/ThiF family.</text>
</comment>
<name>A0A015SPD4_BACFG</name>
<dbReference type="GO" id="GO:0004792">
    <property type="term" value="F:thiosulfate-cyanide sulfurtransferase activity"/>
    <property type="evidence" value="ECO:0007669"/>
    <property type="project" value="TreeGrafter"/>
</dbReference>
<reference evidence="3 4" key="1">
    <citation type="submission" date="2014-02" db="EMBL/GenBank/DDBJ databases">
        <authorList>
            <person name="Sears C."/>
            <person name="Carroll K."/>
            <person name="Sack B.R."/>
            <person name="Qadri F."/>
            <person name="Myers L.L."/>
            <person name="Chung G.-T."/>
            <person name="Escheverria P."/>
            <person name="Fraser C.M."/>
            <person name="Sadzewicz L."/>
            <person name="Shefchek K.A."/>
            <person name="Tallon L."/>
            <person name="Das S.P."/>
            <person name="Daugherty S."/>
            <person name="Mongodin E.F."/>
        </authorList>
    </citation>
    <scope>NUCLEOTIDE SEQUENCE [LARGE SCALE GENOMIC DNA]</scope>
    <source>
        <strain evidence="4">3988T(B)14</strain>
    </source>
</reference>
<gene>
    <name evidence="3" type="ORF">M124_2139</name>
</gene>
<dbReference type="GO" id="GO:0008641">
    <property type="term" value="F:ubiquitin-like modifier activating enzyme activity"/>
    <property type="evidence" value="ECO:0007669"/>
    <property type="project" value="InterPro"/>
</dbReference>
<dbReference type="InterPro" id="IPR000594">
    <property type="entry name" value="ThiF_NAD_FAD-bd"/>
</dbReference>
<dbReference type="PANTHER" id="PTHR10953">
    <property type="entry name" value="UBIQUITIN-ACTIVATING ENZYME E1"/>
    <property type="match status" value="1"/>
</dbReference>
<dbReference type="GO" id="GO:0008146">
    <property type="term" value="F:sulfotransferase activity"/>
    <property type="evidence" value="ECO:0007669"/>
    <property type="project" value="TreeGrafter"/>
</dbReference>
<dbReference type="EMBL" id="JGCY01000322">
    <property type="protein sequence ID" value="EXY74084.1"/>
    <property type="molecule type" value="Genomic_DNA"/>
</dbReference>
<accession>A0A015SPD4</accession>
<dbReference type="Pfam" id="PF00899">
    <property type="entry name" value="ThiF"/>
    <property type="match status" value="1"/>
</dbReference>
<sequence>MERYSRQTMLPEIGEVGQLKLKAAKVLIVGVGGLGSPIALYLAGAGVGTIGLADDDEVSLSNLQRQILYTEEEVGDLKAICASMRISALNREIKVNACPGRLSKENARDLIGQYDIIVDGCDNFATRYLLSDVCSELGKPYVYGAICGFEGQVSVFNYGEGTQRKTYRDLYPDEEGMLHMPPPPKGVVGVTPAVTGSVEACEVLKIICGFGEVLAGKLWTIDLRTLQSNIFSL</sequence>
<dbReference type="PANTHER" id="PTHR10953:SF102">
    <property type="entry name" value="ADENYLYLTRANSFERASE AND SULFURTRANSFERASE MOCS3"/>
    <property type="match status" value="1"/>
</dbReference>
<dbReference type="AlphaFoldDB" id="A0A015SPD4"/>
<dbReference type="CDD" id="cd00757">
    <property type="entry name" value="ThiF_MoeB_HesA_family"/>
    <property type="match status" value="1"/>
</dbReference>